<dbReference type="RefSeq" id="XP_007927590.1">
    <property type="nucleotide sequence ID" value="XM_007929399.1"/>
</dbReference>
<dbReference type="GeneID" id="19333428"/>
<dbReference type="KEGG" id="pfj:MYCFIDRAFT_175712"/>
<accession>M3AYC4</accession>
<dbReference type="VEuPathDB" id="FungiDB:MYCFIDRAFT_175712"/>
<dbReference type="AlphaFoldDB" id="M3AYC4"/>
<gene>
    <name evidence="1" type="ORF">MYCFIDRAFT_175712</name>
</gene>
<dbReference type="EMBL" id="KB446559">
    <property type="protein sequence ID" value="EME82168.1"/>
    <property type="molecule type" value="Genomic_DNA"/>
</dbReference>
<name>M3AYC4_PSEFD</name>
<protein>
    <submittedName>
        <fullName evidence="1">Uncharacterized protein</fullName>
    </submittedName>
</protein>
<dbReference type="HOGENOM" id="CLU_563959_0_0_1"/>
<evidence type="ECO:0000313" key="2">
    <source>
        <dbReference type="Proteomes" id="UP000016932"/>
    </source>
</evidence>
<evidence type="ECO:0000313" key="1">
    <source>
        <dbReference type="EMBL" id="EME82168.1"/>
    </source>
</evidence>
<keyword evidence="2" id="KW-1185">Reference proteome</keyword>
<dbReference type="OrthoDB" id="3641633at2759"/>
<reference evidence="1 2" key="1">
    <citation type="journal article" date="2012" name="PLoS Pathog.">
        <title>Diverse lifestyles and strategies of plant pathogenesis encoded in the genomes of eighteen Dothideomycetes fungi.</title>
        <authorList>
            <person name="Ohm R.A."/>
            <person name="Feau N."/>
            <person name="Henrissat B."/>
            <person name="Schoch C.L."/>
            <person name="Horwitz B.A."/>
            <person name="Barry K.W."/>
            <person name="Condon B.J."/>
            <person name="Copeland A.C."/>
            <person name="Dhillon B."/>
            <person name="Glaser F."/>
            <person name="Hesse C.N."/>
            <person name="Kosti I."/>
            <person name="LaButti K."/>
            <person name="Lindquist E.A."/>
            <person name="Lucas S."/>
            <person name="Salamov A.A."/>
            <person name="Bradshaw R.E."/>
            <person name="Ciuffetti L."/>
            <person name="Hamelin R.C."/>
            <person name="Kema G.H.J."/>
            <person name="Lawrence C."/>
            <person name="Scott J.A."/>
            <person name="Spatafora J.W."/>
            <person name="Turgeon B.G."/>
            <person name="de Wit P.J.G.M."/>
            <person name="Zhong S."/>
            <person name="Goodwin S.B."/>
            <person name="Grigoriev I.V."/>
        </authorList>
    </citation>
    <scope>NUCLEOTIDE SEQUENCE [LARGE SCALE GENOMIC DNA]</scope>
    <source>
        <strain evidence="1 2">CIRAD86</strain>
    </source>
</reference>
<dbReference type="Proteomes" id="UP000016932">
    <property type="component" value="Unassembled WGS sequence"/>
</dbReference>
<sequence>MRIQHTRADSAEAIRDRVYAVLLSSRVASLIFDSFTSLRLRTIHCRSEAMAESWICSWRSCILMEPSPFEDYSTASQGHFGSLELAINGRTHSLVRYGCVPHWQLDMATILVTGKRRDRFIIHLPSTLLDQLEPRISVVRSSKFLPAKRRVAESLAFAAGKQGQGYNGGAAVDLKGMLSISGDEAERPNRRRCSFLALTHGSPTFKAGLSAQRAIPHLGLRVSAASALTLSDTCQSSIEIQCKRFNRYAQYLGVSAGSDQPWETADSVQDTLTEIEQILAQAADSIRAKTAQLERNVKQFTLDVSQHADPRCSERTLDDSKLVETLNKMPLPDAEDFAAYLKERLPHAASLPRPNHEFLGRTFTGKVHLLLERALYESRQNPSVAFSLFATVRAKVLLSGRSRVHPRNLGREQQYVDETLLWMLDQHSEAGDAGDYWGFAAAWRELLDGWQEMGSDPGTFLQLIGPIRKKAQREIRHPLNEVRG</sequence>
<proteinExistence type="predicted"/>
<organism evidence="1 2">
    <name type="scientific">Pseudocercospora fijiensis (strain CIRAD86)</name>
    <name type="common">Black leaf streak disease fungus</name>
    <name type="synonym">Mycosphaerella fijiensis</name>
    <dbReference type="NCBI Taxonomy" id="383855"/>
    <lineage>
        <taxon>Eukaryota</taxon>
        <taxon>Fungi</taxon>
        <taxon>Dikarya</taxon>
        <taxon>Ascomycota</taxon>
        <taxon>Pezizomycotina</taxon>
        <taxon>Dothideomycetes</taxon>
        <taxon>Dothideomycetidae</taxon>
        <taxon>Mycosphaerellales</taxon>
        <taxon>Mycosphaerellaceae</taxon>
        <taxon>Pseudocercospora</taxon>
    </lineage>
</organism>